<keyword evidence="2" id="KW-1185">Reference proteome</keyword>
<dbReference type="KEGG" id="salf:SMD44_00884"/>
<gene>
    <name evidence="1" type="ORF">SMD44_00884</name>
</gene>
<dbReference type="EMBL" id="CP021748">
    <property type="protein sequence ID" value="ARX81486.1"/>
    <property type="molecule type" value="Genomic_DNA"/>
</dbReference>
<accession>A0A1Z1W4Y4</accession>
<name>A0A1Z1W4Y4_9ACTN</name>
<evidence type="ECO:0000313" key="1">
    <source>
        <dbReference type="EMBL" id="ARX81486.1"/>
    </source>
</evidence>
<sequence>MWVVSLSASEWMTLQPAVLPGGTRKYRTGSAG</sequence>
<organism evidence="1 2">
    <name type="scientific">Streptomyces alboflavus</name>
    <dbReference type="NCBI Taxonomy" id="67267"/>
    <lineage>
        <taxon>Bacteria</taxon>
        <taxon>Bacillati</taxon>
        <taxon>Actinomycetota</taxon>
        <taxon>Actinomycetes</taxon>
        <taxon>Kitasatosporales</taxon>
        <taxon>Streptomycetaceae</taxon>
        <taxon>Streptomyces</taxon>
    </lineage>
</organism>
<dbReference type="AlphaFoldDB" id="A0A1Z1W4Y4"/>
<proteinExistence type="predicted"/>
<reference evidence="1 2" key="1">
    <citation type="submission" date="2017-05" db="EMBL/GenBank/DDBJ databases">
        <title>Streptomyces alboflavus Genome sequencing and assembly.</title>
        <authorList>
            <person name="Wang Y."/>
            <person name="Du B."/>
            <person name="Ding Y."/>
            <person name="Liu H."/>
            <person name="Hou Q."/>
            <person name="Liu K."/>
            <person name="Wang C."/>
            <person name="Yao L."/>
        </authorList>
    </citation>
    <scope>NUCLEOTIDE SEQUENCE [LARGE SCALE GENOMIC DNA]</scope>
    <source>
        <strain evidence="1 2">MDJK44</strain>
    </source>
</reference>
<dbReference type="Proteomes" id="UP000195880">
    <property type="component" value="Chromosome"/>
</dbReference>
<protein>
    <submittedName>
        <fullName evidence="1">Uncharacterized protein</fullName>
    </submittedName>
</protein>
<evidence type="ECO:0000313" key="2">
    <source>
        <dbReference type="Proteomes" id="UP000195880"/>
    </source>
</evidence>